<accession>A0A7S1KRR8</accession>
<feature type="compositionally biased region" description="Low complexity" evidence="5">
    <location>
        <begin position="507"/>
        <end position="516"/>
    </location>
</feature>
<gene>
    <name evidence="6" type="ORF">PCOS0759_LOCUS5958</name>
</gene>
<protein>
    <recommendedName>
        <fullName evidence="7">IBB domain-containing protein</fullName>
    </recommendedName>
</protein>
<feature type="compositionally biased region" description="Polar residues" evidence="5">
    <location>
        <begin position="940"/>
        <end position="951"/>
    </location>
</feature>
<feature type="compositionally biased region" description="Polar residues" evidence="5">
    <location>
        <begin position="1040"/>
        <end position="1061"/>
    </location>
</feature>
<dbReference type="AlphaFoldDB" id="A0A7S1KRR8"/>
<dbReference type="GO" id="GO:0015031">
    <property type="term" value="P:protein transport"/>
    <property type="evidence" value="ECO:0007669"/>
    <property type="project" value="UniProtKB-KW"/>
</dbReference>
<comment type="similarity">
    <text evidence="1">Belongs to the importin alpha family.</text>
</comment>
<feature type="region of interest" description="Disordered" evidence="5">
    <location>
        <begin position="1011"/>
        <end position="1061"/>
    </location>
</feature>
<evidence type="ECO:0000256" key="4">
    <source>
        <dbReference type="PROSITE-ProRule" id="PRU00259"/>
    </source>
</evidence>
<evidence type="ECO:0008006" key="7">
    <source>
        <dbReference type="Google" id="ProtNLM"/>
    </source>
</evidence>
<name>A0A7S1KRR8_9EUKA</name>
<evidence type="ECO:0000256" key="1">
    <source>
        <dbReference type="ARBA" id="ARBA00010394"/>
    </source>
</evidence>
<feature type="region of interest" description="Disordered" evidence="5">
    <location>
        <begin position="1093"/>
        <end position="1117"/>
    </location>
</feature>
<reference evidence="6" key="1">
    <citation type="submission" date="2021-01" db="EMBL/GenBank/DDBJ databases">
        <authorList>
            <person name="Corre E."/>
            <person name="Pelletier E."/>
            <person name="Niang G."/>
            <person name="Scheremetjew M."/>
            <person name="Finn R."/>
            <person name="Kale V."/>
            <person name="Holt S."/>
            <person name="Cochrane G."/>
            <person name="Meng A."/>
            <person name="Brown T."/>
            <person name="Cohen L."/>
        </authorList>
    </citation>
    <scope>NUCLEOTIDE SEQUENCE</scope>
    <source>
        <strain evidence="6">WS</strain>
    </source>
</reference>
<dbReference type="SUPFAM" id="SSF48371">
    <property type="entry name" value="ARM repeat"/>
    <property type="match status" value="1"/>
</dbReference>
<dbReference type="InterPro" id="IPR011989">
    <property type="entry name" value="ARM-like"/>
</dbReference>
<feature type="compositionally biased region" description="Basic and acidic residues" evidence="5">
    <location>
        <begin position="721"/>
        <end position="736"/>
    </location>
</feature>
<dbReference type="InterPro" id="IPR000225">
    <property type="entry name" value="Armadillo"/>
</dbReference>
<dbReference type="PROSITE" id="PS50176">
    <property type="entry name" value="ARM_REPEAT"/>
    <property type="match status" value="2"/>
</dbReference>
<evidence type="ECO:0000256" key="2">
    <source>
        <dbReference type="ARBA" id="ARBA00022448"/>
    </source>
</evidence>
<feature type="repeat" description="ARM" evidence="4">
    <location>
        <begin position="163"/>
        <end position="192"/>
    </location>
</feature>
<keyword evidence="3" id="KW-0653">Protein transport</keyword>
<dbReference type="InterPro" id="IPR016024">
    <property type="entry name" value="ARM-type_fold"/>
</dbReference>
<feature type="compositionally biased region" description="Basic and acidic residues" evidence="5">
    <location>
        <begin position="640"/>
        <end position="658"/>
    </location>
</feature>
<feature type="compositionally biased region" description="Basic and acidic residues" evidence="5">
    <location>
        <begin position="517"/>
        <end position="529"/>
    </location>
</feature>
<feature type="region of interest" description="Disordered" evidence="5">
    <location>
        <begin position="1174"/>
        <end position="1206"/>
    </location>
</feature>
<proteinExistence type="inferred from homology"/>
<dbReference type="Gene3D" id="1.25.10.10">
    <property type="entry name" value="Leucine-rich Repeat Variant"/>
    <property type="match status" value="1"/>
</dbReference>
<dbReference type="EMBL" id="HBGD01007129">
    <property type="protein sequence ID" value="CAD9082718.1"/>
    <property type="molecule type" value="Transcribed_RNA"/>
</dbReference>
<dbReference type="SMART" id="SM00185">
    <property type="entry name" value="ARM"/>
    <property type="match status" value="9"/>
</dbReference>
<evidence type="ECO:0000313" key="6">
    <source>
        <dbReference type="EMBL" id="CAD9082718.1"/>
    </source>
</evidence>
<feature type="compositionally biased region" description="Polar residues" evidence="5">
    <location>
        <begin position="702"/>
        <end position="712"/>
    </location>
</feature>
<evidence type="ECO:0000256" key="5">
    <source>
        <dbReference type="SAM" id="MobiDB-lite"/>
    </source>
</evidence>
<feature type="compositionally biased region" description="Low complexity" evidence="5">
    <location>
        <begin position="540"/>
        <end position="553"/>
    </location>
</feature>
<feature type="compositionally biased region" description="Low complexity" evidence="5">
    <location>
        <begin position="920"/>
        <end position="935"/>
    </location>
</feature>
<dbReference type="Pfam" id="PF00514">
    <property type="entry name" value="Arm"/>
    <property type="match status" value="4"/>
</dbReference>
<feature type="compositionally biased region" description="Basic and acidic residues" evidence="5">
    <location>
        <begin position="890"/>
        <end position="910"/>
    </location>
</feature>
<evidence type="ECO:0000256" key="3">
    <source>
        <dbReference type="ARBA" id="ARBA00022927"/>
    </source>
</evidence>
<dbReference type="PANTHER" id="PTHR23316">
    <property type="entry name" value="IMPORTIN ALPHA"/>
    <property type="match status" value="1"/>
</dbReference>
<feature type="region of interest" description="Disordered" evidence="5">
    <location>
        <begin position="20"/>
        <end position="47"/>
    </location>
</feature>
<organism evidence="6">
    <name type="scientific">Percolomonas cosmopolitus</name>
    <dbReference type="NCBI Taxonomy" id="63605"/>
    <lineage>
        <taxon>Eukaryota</taxon>
        <taxon>Discoba</taxon>
        <taxon>Heterolobosea</taxon>
        <taxon>Tetramitia</taxon>
        <taxon>Eutetramitia</taxon>
        <taxon>Percolomonadidae</taxon>
        <taxon>Percolomonas</taxon>
    </lineage>
</organism>
<feature type="compositionally biased region" description="Polar residues" evidence="5">
    <location>
        <begin position="1186"/>
        <end position="1206"/>
    </location>
</feature>
<keyword evidence="2" id="KW-0813">Transport</keyword>
<feature type="compositionally biased region" description="Low complexity" evidence="5">
    <location>
        <begin position="952"/>
        <end position="969"/>
    </location>
</feature>
<feature type="compositionally biased region" description="Polar residues" evidence="5">
    <location>
        <begin position="983"/>
        <end position="998"/>
    </location>
</feature>
<feature type="region of interest" description="Disordered" evidence="5">
    <location>
        <begin position="501"/>
        <end position="553"/>
    </location>
</feature>
<feature type="region of interest" description="Disordered" evidence="5">
    <location>
        <begin position="572"/>
        <end position="998"/>
    </location>
</feature>
<feature type="repeat" description="ARM" evidence="4">
    <location>
        <begin position="289"/>
        <end position="331"/>
    </location>
</feature>
<sequence length="1206" mass="130873">MTSNKANEPTYQLLQDAHRNAASSANNSLHAPQQQQQSSTHSTTTTTAVATTTAATAASASSTHFPIDKTIKNLITSNLIPKLVQQMKSDDENVQFGAVHKFRTLLSQDCLRVEDVEEQGAIQLFIQFLKKSDKPKLQSEAAWCCSAIAGGSSTDTKAVVDAGIIPLLSQLLHQSKDENVLQNTLDAISNIACDCVAYRDMCLNENILQQVIKIIESNPDTLILRSAASAISSLCGGNHQPLQVSKAALPVISKLLNHSDDDAVESACWAASYLSQGDNTRIQAILDHNMVDQLVALLQHQKSRIQSPALKTVGNIVTGDDKQTQAVVDAGALPILKNLLKHKQFRQEAAWTISNITAGNAVQVKAVIDSDIVPPLIHILRSNCEWDVKKEAGWAIANATEHASDEHIRYLVKMKCVKPLCELISCMDEQLIAAVLGGLKNILVSGHKLRSHGEKLVYARQIYEAGGVDAIISLKRKTRKKDIRRTIESIEMFYDIEDAADDDHNESGVSSPSSSSMDDHQHDQNDISVHHHHHMDSHHSSAQASDDESTTSSSLEILEEFELPFLPKHKFVIRQSRPGKKQHESEAEKRFRRAKLRREQLTKQVGGKKGQVTTKGKGKKKGKASGNALADKIARQLKARKQDTHPPSHSSSKKETRNSRPVGETLTFSSVAGGTDKQNKSKGISPPQPSSPPRARSDIEPSPNSTSTSQSEVRNRKKRNGREQSSARDKQQQQDRRNKKRINSRSDSAKESRTVRFPVTENTEPRKSPPSRNNIIGSDDRGMYAKNFSGKPPRKVKPLELPPASPSVVKPVLKSQELPARKEPLVKKPPQSAETAPRKMNPSTSRIAAPRVATSKSPPPTSAMHEETPAEAGNVSLPPTNAWKTPFVEALKKDDTTTTASKPKDSEKRLTLNTAPAEESSSSSTTTGSSVASRTLGEPTPTNSAADTNNHTASVISSTNSSSPTWGQSHPILPPQYSGGLPATSNDMPSNGTSPLLNLSNVNLRELGGSASVYSSQPNQGSLSSGGGSGQNKSPLHSAPNLSQNRVDNGNAMTNNQSQQQPWNPVYQVFGTHLLNPNLSSAPHPYHSVPMGSHHSLGGHGMAPMMNGHPPGPLPRSSDALRGIPTMGSFPTKNGGGEFAVENGGNTYHLFSGHHDVMRDSQQNHTWNPLMQWQTYQPPFLPPHRPQSTGHQTSPHQNGGSDEQQG</sequence>